<feature type="region of interest" description="Disordered" evidence="1">
    <location>
        <begin position="1"/>
        <end position="21"/>
    </location>
</feature>
<accession>Q9AN04</accession>
<dbReference type="EMBL" id="AH010242">
    <property type="protein sequence ID" value="AAG60976.1"/>
    <property type="molecule type" value="Genomic_DNA"/>
</dbReference>
<organism evidence="2">
    <name type="scientific">Bradyrhizobium japonicum</name>
    <dbReference type="NCBI Taxonomy" id="375"/>
    <lineage>
        <taxon>Bacteria</taxon>
        <taxon>Pseudomonadati</taxon>
        <taxon>Pseudomonadota</taxon>
        <taxon>Alphaproteobacteria</taxon>
        <taxon>Hyphomicrobiales</taxon>
        <taxon>Nitrobacteraceae</taxon>
        <taxon>Bradyrhizobium</taxon>
    </lineage>
</organism>
<dbReference type="AlphaFoldDB" id="Q9AN04"/>
<evidence type="ECO:0000256" key="1">
    <source>
        <dbReference type="SAM" id="MobiDB-lite"/>
    </source>
</evidence>
<name>Q9AN04_BRAJP</name>
<evidence type="ECO:0000313" key="2">
    <source>
        <dbReference type="EMBL" id="AAG60976.1"/>
    </source>
</evidence>
<feature type="compositionally biased region" description="Basic and acidic residues" evidence="1">
    <location>
        <begin position="195"/>
        <end position="205"/>
    </location>
</feature>
<feature type="region of interest" description="Disordered" evidence="1">
    <location>
        <begin position="190"/>
        <end position="210"/>
    </location>
</feature>
<protein>
    <submittedName>
        <fullName evidence="2">ID671</fullName>
    </submittedName>
</protein>
<feature type="compositionally biased region" description="Polar residues" evidence="1">
    <location>
        <begin position="1"/>
        <end position="16"/>
    </location>
</feature>
<gene>
    <name evidence="2" type="primary">id671</name>
</gene>
<reference evidence="2" key="1">
    <citation type="journal article" date="2001" name="J. Bacteriol.">
        <title>Potential symbiosis-specific genes uncovered by sequencing a 410-kb DNA region of the Bradyrhizobium japonicum chromosome.</title>
        <authorList>
            <person name="Gottfert M."/>
            <person name="Rothlisberger S."/>
            <person name="Kundig C."/>
            <person name="Beck C."/>
            <person name="Marty R."/>
            <person name="Hennecke H."/>
        </authorList>
    </citation>
    <scope>NUCLEOTIDE SEQUENCE</scope>
    <source>
        <strain evidence="2">110spc4</strain>
    </source>
</reference>
<proteinExistence type="predicted"/>
<sequence length="323" mass="35406">MWHAPASTSSLQAQPSNPDPPAVAVWIASSPALLAMTSKRHRGCRFASVGEGDEPELDLSEQSHSGFLNLSARGARMIWSETLVVRDAGAPRASGERWLGKCSRARGAFCPGRQSVANVHLAHCASGESGGGAHLHRRRLSGPNGSHPKARLAVQEAWLHEAFHWYRCHRNTRRSAGLKAEELLDLRARQPHHNIQRDSPGDRRNQPSSSFGGYRRAVAFCRRRGKTCLASKTLMCAAFVGYACHVPVISNNLPELVVDQVQCLPVQSRHCGSADQPWRLRGASQTRLLVWAMREAGLHRTLAGISGRFAFVPGHGKKSARFF</sequence>